<dbReference type="InterPro" id="IPR011005">
    <property type="entry name" value="Dihydropteroate_synth-like_sf"/>
</dbReference>
<comment type="function">
    <text evidence="7">Converts 2C-methyl-D-erythritol 2,4-cyclodiphosphate (ME-2,4cPP) into 1-hydroxy-2-methyl-2-(E)-butenyl 4-diphosphate.</text>
</comment>
<dbReference type="SUPFAM" id="SSF51717">
    <property type="entry name" value="Dihydropteroate synthetase-like"/>
    <property type="match status" value="1"/>
</dbReference>
<dbReference type="NCBIfam" id="NF001540">
    <property type="entry name" value="PRK00366.1"/>
    <property type="match status" value="1"/>
</dbReference>
<evidence type="ECO:0000313" key="11">
    <source>
        <dbReference type="Proteomes" id="UP000297714"/>
    </source>
</evidence>
<dbReference type="InterPro" id="IPR004588">
    <property type="entry name" value="IspG_bac-typ"/>
</dbReference>
<dbReference type="NCBIfam" id="TIGR00612">
    <property type="entry name" value="ispG_gcpE"/>
    <property type="match status" value="1"/>
</dbReference>
<dbReference type="InterPro" id="IPR016425">
    <property type="entry name" value="IspG_bac"/>
</dbReference>
<comment type="cofactor">
    <cofactor evidence="7">
        <name>[4Fe-4S] cluster</name>
        <dbReference type="ChEBI" id="CHEBI:49883"/>
    </cofactor>
    <text evidence="7">Binds 1 [4Fe-4S] cluster.</text>
</comment>
<dbReference type="OrthoDB" id="9803214at2"/>
<evidence type="ECO:0000256" key="6">
    <source>
        <dbReference type="ARBA" id="ARBA00023229"/>
    </source>
</evidence>
<evidence type="ECO:0000259" key="9">
    <source>
        <dbReference type="Pfam" id="PF26540"/>
    </source>
</evidence>
<keyword evidence="6 7" id="KW-0414">Isoprene biosynthesis</keyword>
<keyword evidence="2 7" id="KW-0479">Metal-binding</keyword>
<feature type="binding site" evidence="7">
    <location>
        <position position="304"/>
    </location>
    <ligand>
        <name>[4Fe-4S] cluster</name>
        <dbReference type="ChEBI" id="CHEBI:49883"/>
    </ligand>
</feature>
<dbReference type="FunFam" id="3.30.413.10:FF:000005">
    <property type="entry name" value="4-hydroxy-3-methylbut-2-en-1-yl diphosphate synthase (flavodoxin)"/>
    <property type="match status" value="1"/>
</dbReference>
<dbReference type="PANTHER" id="PTHR30454:SF0">
    <property type="entry name" value="4-HYDROXY-3-METHYLBUT-2-EN-1-YL DIPHOSPHATE SYNTHASE (FERREDOXIN), CHLOROPLASTIC"/>
    <property type="match status" value="1"/>
</dbReference>
<dbReference type="InterPro" id="IPR058578">
    <property type="entry name" value="IspG_TIM"/>
</dbReference>
<accession>A0A4Z0YFH2</accession>
<sequence>MKKTRKIYVGGLPIGGGSQISVQSMLNVPSTDIDGSVRQAVKLAEAGCDIIRIALPNMEAIALIPAIKNVVKVPLVADIHFDYRLALEAVAAGIDKIRINPGNIGSDEHVKAVADACRRRNIPIRIGVNSGSLEKEILAKYGSPTPQALAESALYHASLLEKFDFQDIVISMKSSDVDTTIRAYEIAAEKCDYPLHLGVTEAGTEHMGLIKSAIGIGSLLQRGIGDTIRVSLTADPVKEVAAGFDILRALNLRREGIQFISCPTCGRTRINLIRLADEVERRLKGCKKPIKVAVMGCAVNGPGEAREADIGIAGGNGEGLLFKKGQIIRKVPERELLDCLMQEIEKM</sequence>
<protein>
    <recommendedName>
        <fullName evidence="7">4-hydroxy-3-methylbut-2-en-1-yl diphosphate synthase (flavodoxin)</fullName>
        <ecNumber evidence="7">1.17.7.3</ecNumber>
    </recommendedName>
    <alternativeName>
        <fullName evidence="7">1-hydroxy-2-methyl-2-(E)-butenyl 4-diphosphate synthase</fullName>
    </alternativeName>
</protein>
<dbReference type="GO" id="GO:0019288">
    <property type="term" value="P:isopentenyl diphosphate biosynthetic process, methylerythritol 4-phosphate pathway"/>
    <property type="evidence" value="ECO:0007669"/>
    <property type="project" value="UniProtKB-UniRule"/>
</dbReference>
<dbReference type="GO" id="GO:0051539">
    <property type="term" value="F:4 iron, 4 sulfur cluster binding"/>
    <property type="evidence" value="ECO:0007669"/>
    <property type="project" value="UniProtKB-UniRule"/>
</dbReference>
<comment type="similarity">
    <text evidence="7">Belongs to the IspG family.</text>
</comment>
<feature type="domain" description="IspG TIM-barrel" evidence="8">
    <location>
        <begin position="4"/>
        <end position="243"/>
    </location>
</feature>
<dbReference type="InterPro" id="IPR045854">
    <property type="entry name" value="NO2/SO3_Rdtase_4Fe4S_sf"/>
</dbReference>
<evidence type="ECO:0000256" key="7">
    <source>
        <dbReference type="HAMAP-Rule" id="MF_00159"/>
    </source>
</evidence>
<dbReference type="PIRSF" id="PIRSF004640">
    <property type="entry name" value="IspG"/>
    <property type="match status" value="1"/>
</dbReference>
<feature type="binding site" evidence="7">
    <location>
        <position position="265"/>
    </location>
    <ligand>
        <name>[4Fe-4S] cluster</name>
        <dbReference type="ChEBI" id="CHEBI:49883"/>
    </ligand>
</feature>
<dbReference type="GO" id="GO:0005506">
    <property type="term" value="F:iron ion binding"/>
    <property type="evidence" value="ECO:0007669"/>
    <property type="project" value="InterPro"/>
</dbReference>
<evidence type="ECO:0000259" key="8">
    <source>
        <dbReference type="Pfam" id="PF04551"/>
    </source>
</evidence>
<evidence type="ECO:0000256" key="4">
    <source>
        <dbReference type="ARBA" id="ARBA00023004"/>
    </source>
</evidence>
<keyword evidence="11" id="KW-1185">Reference proteome</keyword>
<dbReference type="GO" id="GO:0046429">
    <property type="term" value="F:4-hydroxy-3-methylbut-2-en-1-yl diphosphate synthase activity (ferredoxin)"/>
    <property type="evidence" value="ECO:0007669"/>
    <property type="project" value="UniProtKB-UniRule"/>
</dbReference>
<evidence type="ECO:0000313" key="10">
    <source>
        <dbReference type="EMBL" id="TGJ76476.1"/>
    </source>
</evidence>
<evidence type="ECO:0000256" key="3">
    <source>
        <dbReference type="ARBA" id="ARBA00023002"/>
    </source>
</evidence>
<comment type="catalytic activity">
    <reaction evidence="7">
        <text>(2E)-4-hydroxy-3-methylbut-2-enyl diphosphate + oxidized [flavodoxin] + H2O + 2 H(+) = 2-C-methyl-D-erythritol 2,4-cyclic diphosphate + reduced [flavodoxin]</text>
        <dbReference type="Rhea" id="RHEA:43604"/>
        <dbReference type="Rhea" id="RHEA-COMP:10622"/>
        <dbReference type="Rhea" id="RHEA-COMP:10623"/>
        <dbReference type="ChEBI" id="CHEBI:15377"/>
        <dbReference type="ChEBI" id="CHEBI:15378"/>
        <dbReference type="ChEBI" id="CHEBI:57618"/>
        <dbReference type="ChEBI" id="CHEBI:58210"/>
        <dbReference type="ChEBI" id="CHEBI:58483"/>
        <dbReference type="ChEBI" id="CHEBI:128753"/>
        <dbReference type="EC" id="1.17.7.3"/>
    </reaction>
</comment>
<dbReference type="GO" id="GO:0141197">
    <property type="term" value="F:4-hydroxy-3-methylbut-2-enyl-diphosphate synthase activity (flavodoxin)"/>
    <property type="evidence" value="ECO:0007669"/>
    <property type="project" value="UniProtKB-EC"/>
</dbReference>
<dbReference type="Pfam" id="PF26540">
    <property type="entry name" value="GcpE_C"/>
    <property type="match status" value="1"/>
</dbReference>
<proteinExistence type="inferred from homology"/>
<name>A0A4Z0YFH2_9FIRM</name>
<comment type="pathway">
    <text evidence="7">Isoprenoid biosynthesis; isopentenyl diphosphate biosynthesis via DXP pathway; isopentenyl diphosphate from 1-deoxy-D-xylulose 5-phosphate: step 5/6.</text>
</comment>
<keyword evidence="4 7" id="KW-0408">Iron</keyword>
<dbReference type="Gene3D" id="3.20.20.20">
    <property type="entry name" value="Dihydropteroate synthase-like"/>
    <property type="match status" value="1"/>
</dbReference>
<dbReference type="HAMAP" id="MF_00159">
    <property type="entry name" value="IspG"/>
    <property type="match status" value="1"/>
</dbReference>
<evidence type="ECO:0000256" key="5">
    <source>
        <dbReference type="ARBA" id="ARBA00023014"/>
    </source>
</evidence>
<feature type="domain" description="IspG C-terminal" evidence="9">
    <location>
        <begin position="258"/>
        <end position="346"/>
    </location>
</feature>
<dbReference type="UniPathway" id="UPA00056">
    <property type="reaction ID" value="UER00096"/>
</dbReference>
<reference evidence="10 11" key="1">
    <citation type="submission" date="2019-04" db="EMBL/GenBank/DDBJ databases">
        <authorList>
            <person name="Poehlein A."/>
            <person name="Bengelsdorf F.R."/>
            <person name="Duerre P."/>
            <person name="Daniel R."/>
        </authorList>
    </citation>
    <scope>NUCLEOTIDE SEQUENCE [LARGE SCALE GENOMIC DNA]</scope>
    <source>
        <strain evidence="10 11">BS-1</strain>
    </source>
</reference>
<feature type="binding site" evidence="7">
    <location>
        <position position="262"/>
    </location>
    <ligand>
        <name>[4Fe-4S] cluster</name>
        <dbReference type="ChEBI" id="CHEBI:49883"/>
    </ligand>
</feature>
<feature type="binding site" evidence="7">
    <location>
        <position position="297"/>
    </location>
    <ligand>
        <name>[4Fe-4S] cluster</name>
        <dbReference type="ChEBI" id="CHEBI:49883"/>
    </ligand>
</feature>
<dbReference type="Proteomes" id="UP000297714">
    <property type="component" value="Unassembled WGS sequence"/>
</dbReference>
<dbReference type="Pfam" id="PF04551">
    <property type="entry name" value="GcpE"/>
    <property type="match status" value="1"/>
</dbReference>
<dbReference type="EMBL" id="SRMQ01000005">
    <property type="protein sequence ID" value="TGJ76476.1"/>
    <property type="molecule type" value="Genomic_DNA"/>
</dbReference>
<evidence type="ECO:0000256" key="2">
    <source>
        <dbReference type="ARBA" id="ARBA00022723"/>
    </source>
</evidence>
<dbReference type="SUPFAM" id="SSF56014">
    <property type="entry name" value="Nitrite and sulphite reductase 4Fe-4S domain-like"/>
    <property type="match status" value="1"/>
</dbReference>
<comment type="caution">
    <text evidence="10">The sequence shown here is derived from an EMBL/GenBank/DDBJ whole genome shotgun (WGS) entry which is preliminary data.</text>
</comment>
<dbReference type="FunFam" id="3.20.20.20:FF:000001">
    <property type="entry name" value="4-hydroxy-3-methylbut-2-en-1-yl diphosphate synthase (flavodoxin)"/>
    <property type="match status" value="1"/>
</dbReference>
<keyword evidence="5 7" id="KW-0411">Iron-sulfur</keyword>
<organism evidence="10 11">
    <name type="scientific">Caproiciproducens galactitolivorans</name>
    <dbReference type="NCBI Taxonomy" id="642589"/>
    <lineage>
        <taxon>Bacteria</taxon>
        <taxon>Bacillati</taxon>
        <taxon>Bacillota</taxon>
        <taxon>Clostridia</taxon>
        <taxon>Eubacteriales</taxon>
        <taxon>Acutalibacteraceae</taxon>
        <taxon>Caproiciproducens</taxon>
    </lineage>
</organism>
<dbReference type="InterPro" id="IPR058579">
    <property type="entry name" value="IspG_C"/>
</dbReference>
<dbReference type="GO" id="GO:0016114">
    <property type="term" value="P:terpenoid biosynthetic process"/>
    <property type="evidence" value="ECO:0007669"/>
    <property type="project" value="InterPro"/>
</dbReference>
<dbReference type="AlphaFoldDB" id="A0A4Z0YFH2"/>
<keyword evidence="3 7" id="KW-0560">Oxidoreductase</keyword>
<dbReference type="EC" id="1.17.7.3" evidence="7"/>
<evidence type="ECO:0000256" key="1">
    <source>
        <dbReference type="ARBA" id="ARBA00022485"/>
    </source>
</evidence>
<dbReference type="PANTHER" id="PTHR30454">
    <property type="entry name" value="4-HYDROXY-3-METHYLBUT-2-EN-1-YL DIPHOSPHATE SYNTHASE"/>
    <property type="match status" value="1"/>
</dbReference>
<keyword evidence="1 7" id="KW-0004">4Fe-4S</keyword>
<dbReference type="Gene3D" id="3.30.413.10">
    <property type="entry name" value="Sulfite Reductase Hemoprotein, domain 1"/>
    <property type="match status" value="1"/>
</dbReference>
<dbReference type="RefSeq" id="WP_135659162.1">
    <property type="nucleotide sequence ID" value="NZ_JAJUFJ010000001.1"/>
</dbReference>
<gene>
    <name evidence="7 10" type="primary">ispG</name>
    <name evidence="10" type="ORF">CAGA_13870</name>
</gene>